<feature type="domain" description="Uncharacterized protein YyaB-like PH" evidence="2">
    <location>
        <begin position="119"/>
        <end position="192"/>
    </location>
</feature>
<organism evidence="3 4">
    <name type="scientific">Halobacillus trueperi</name>
    <dbReference type="NCBI Taxonomy" id="156205"/>
    <lineage>
        <taxon>Bacteria</taxon>
        <taxon>Bacillati</taxon>
        <taxon>Bacillota</taxon>
        <taxon>Bacilli</taxon>
        <taxon>Bacillales</taxon>
        <taxon>Bacillaceae</taxon>
        <taxon>Halobacillus</taxon>
    </lineage>
</organism>
<evidence type="ECO:0000256" key="1">
    <source>
        <dbReference type="SAM" id="Phobius"/>
    </source>
</evidence>
<keyword evidence="1" id="KW-0472">Membrane</keyword>
<gene>
    <name evidence="3" type="ORF">DXT76_09295</name>
</gene>
<keyword evidence="1" id="KW-0812">Transmembrane</keyword>
<feature type="transmembrane region" description="Helical" evidence="1">
    <location>
        <begin position="100"/>
        <end position="117"/>
    </location>
</feature>
<dbReference type="GO" id="GO:0030153">
    <property type="term" value="P:bacteriocin immunity"/>
    <property type="evidence" value="ECO:0007669"/>
    <property type="project" value="InterPro"/>
</dbReference>
<dbReference type="AlphaFoldDB" id="A0A3D8VP43"/>
<evidence type="ECO:0000259" key="2">
    <source>
        <dbReference type="Pfam" id="PF06713"/>
    </source>
</evidence>
<feature type="transmembrane region" description="Helical" evidence="1">
    <location>
        <begin position="65"/>
        <end position="85"/>
    </location>
</feature>
<keyword evidence="1" id="KW-1133">Transmembrane helix</keyword>
<proteinExistence type="predicted"/>
<evidence type="ECO:0000313" key="3">
    <source>
        <dbReference type="EMBL" id="RDY71150.1"/>
    </source>
</evidence>
<evidence type="ECO:0000313" key="4">
    <source>
        <dbReference type="Proteomes" id="UP000257032"/>
    </source>
</evidence>
<dbReference type="InterPro" id="IPR009589">
    <property type="entry name" value="PH_YyaB-like"/>
</dbReference>
<protein>
    <recommendedName>
        <fullName evidence="2">Uncharacterized protein YyaB-like PH domain-containing protein</fullName>
    </recommendedName>
</protein>
<dbReference type="EMBL" id="QTLC01000034">
    <property type="protein sequence ID" value="RDY71150.1"/>
    <property type="molecule type" value="Genomic_DNA"/>
</dbReference>
<reference evidence="3 4" key="1">
    <citation type="submission" date="2018-08" db="EMBL/GenBank/DDBJ databases">
        <title>Genome sequence of strict halophilic Halobacillus trueperi SS1 isolated from Lunsu, a salty water body of North West Himalayas.</title>
        <authorList>
            <person name="Gupta S."/>
            <person name="Sharma P."/>
            <person name="Dev K."/>
            <person name="Baumler D."/>
            <person name="Sourirajan A."/>
        </authorList>
    </citation>
    <scope>NUCLEOTIDE SEQUENCE [LARGE SCALE GENOMIC DNA]</scope>
    <source>
        <strain evidence="3 4">SS1</strain>
    </source>
</reference>
<dbReference type="Pfam" id="PF06713">
    <property type="entry name" value="bPH_4"/>
    <property type="match status" value="1"/>
</dbReference>
<accession>A0A3D8VP43</accession>
<sequence length="203" mass="23394">MDKSSYGRIVQVHMGSSDGQYDSIQKLSGEEAVRCRYFLKLHSICVRNYKREEGIRMYFPSKKGVFYTITIWGVVLFIVFIYVFGEEPIGFQLVSYRDPLGYVLAGLTIGVLLWIWFHTGYKVKDGCLFIHSGPLRKRIKIEDITKIKPTKSPMSAPSLSLDKLEIFHGNYKSTLISPQNEQKFVEVLSKENHQLEIDCTLKK</sequence>
<name>A0A3D8VP43_9BACI</name>
<dbReference type="Proteomes" id="UP000257032">
    <property type="component" value="Unassembled WGS sequence"/>
</dbReference>
<comment type="caution">
    <text evidence="3">The sequence shown here is derived from an EMBL/GenBank/DDBJ whole genome shotgun (WGS) entry which is preliminary data.</text>
</comment>